<dbReference type="PROSITE" id="PS00463">
    <property type="entry name" value="ZN2_CY6_FUNGAL_1"/>
    <property type="match status" value="1"/>
</dbReference>
<evidence type="ECO:0000313" key="8">
    <source>
        <dbReference type="EMBL" id="KAB8076401.1"/>
    </source>
</evidence>
<sequence length="771" mass="86673">MSDPNRAPPFHHPSYTSSSSSDYPGNEAAYSNDWAMPQYSQPPFAPHVNYDMSAGFAENPAGASAIFSNDRSLNSKVAIPRSANPSNWTSSGRVSRACENCREQKAKCSGHRPTCQRCQEAGIRCSYGDRKREKMAKQLSDLTSQVQMLEAMLRDVCPKVDSQTAHCIEQVLNENGLGNDQTFDRKTSISLSTVREADSPADPDPDPVSSLGALDYINEDFNRDEKIQAMGFVGEHSEIAWLYRLRRMIERSSPIAPSPRESWDRQSLASVNFFLDDSDIPVIDNVDPMQRPSQTLADQLVDNYFSIIHPFFPIIGKVIFLRQYKSFYSTPFVRPGKRWLAVLNLIFAISTRYCHQLQPNSKDTPDDGPLYFSRAWKLSMSDVALLDHPNLQQVQVEGLTSFYLLSVGQVNRSWRICGTSIRSAVIMGLNLRNESNAVVHTSKETRYRVWWSVYMLDIMLSVMTGRPPHCSSDFCTTPLPVPFKEEEFSDDNVIQIIADNETRSIFMETLSSRNSTKSPSETTPPEISGHSVSNQGKQCEQTALNAVESLTPNTSLYFLCLVDLGLIMRESIDTLYAPGAARKSWREVEMAISALNGKADAWLSRLPTAFHFTHGHQAFERQRSCLGFRFYSAKILITQPCLSRLTRKAPGAEIPGKFCDTMAVLCVDTAGQMLDLLPDSPESSWIYHVSPWWCVLHYVMQSTAVLLTELLLLAKAGTLQHSKVLKKVSKVSRWLAVISTKDPMFQRAQLVCRDLLSQNAIEHDTRTYTEE</sequence>
<proteinExistence type="predicted"/>
<evidence type="ECO:0000256" key="1">
    <source>
        <dbReference type="ARBA" id="ARBA00022723"/>
    </source>
</evidence>
<evidence type="ECO:0000259" key="7">
    <source>
        <dbReference type="PROSITE" id="PS50048"/>
    </source>
</evidence>
<keyword evidence="3" id="KW-0238">DNA-binding</keyword>
<feature type="region of interest" description="Disordered" evidence="6">
    <location>
        <begin position="511"/>
        <end position="534"/>
    </location>
</feature>
<keyword evidence="9" id="KW-1185">Reference proteome</keyword>
<dbReference type="Gene3D" id="4.10.240.10">
    <property type="entry name" value="Zn(2)-C6 fungal-type DNA-binding domain"/>
    <property type="match status" value="1"/>
</dbReference>
<dbReference type="Proteomes" id="UP000326565">
    <property type="component" value="Unassembled WGS sequence"/>
</dbReference>
<keyword evidence="4" id="KW-0804">Transcription</keyword>
<keyword evidence="2" id="KW-0805">Transcription regulation</keyword>
<name>A0A5N5X6N8_9EURO</name>
<dbReference type="InterPro" id="IPR007219">
    <property type="entry name" value="XnlR_reg_dom"/>
</dbReference>
<dbReference type="Pfam" id="PF00172">
    <property type="entry name" value="Zn_clus"/>
    <property type="match status" value="1"/>
</dbReference>
<reference evidence="8 9" key="1">
    <citation type="submission" date="2019-04" db="EMBL/GenBank/DDBJ databases">
        <title>Friends and foes A comparative genomics study of 23 Aspergillus species from section Flavi.</title>
        <authorList>
            <consortium name="DOE Joint Genome Institute"/>
            <person name="Kjaerbolling I."/>
            <person name="Vesth T."/>
            <person name="Frisvad J.C."/>
            <person name="Nybo J.L."/>
            <person name="Theobald S."/>
            <person name="Kildgaard S."/>
            <person name="Isbrandt T."/>
            <person name="Kuo A."/>
            <person name="Sato A."/>
            <person name="Lyhne E.K."/>
            <person name="Kogle M.E."/>
            <person name="Wiebenga A."/>
            <person name="Kun R.S."/>
            <person name="Lubbers R.J."/>
            <person name="Makela M.R."/>
            <person name="Barry K."/>
            <person name="Chovatia M."/>
            <person name="Clum A."/>
            <person name="Daum C."/>
            <person name="Haridas S."/>
            <person name="He G."/>
            <person name="LaButti K."/>
            <person name="Lipzen A."/>
            <person name="Mondo S."/>
            <person name="Riley R."/>
            <person name="Salamov A."/>
            <person name="Simmons B.A."/>
            <person name="Magnuson J.K."/>
            <person name="Henrissat B."/>
            <person name="Mortensen U.H."/>
            <person name="Larsen T.O."/>
            <person name="Devries R.P."/>
            <person name="Grigoriev I.V."/>
            <person name="Machida M."/>
            <person name="Baker S.E."/>
            <person name="Andersen M.R."/>
        </authorList>
    </citation>
    <scope>NUCLEOTIDE SEQUENCE [LARGE SCALE GENOMIC DNA]</scope>
    <source>
        <strain evidence="8 9">CBS 151.66</strain>
    </source>
</reference>
<evidence type="ECO:0000256" key="5">
    <source>
        <dbReference type="ARBA" id="ARBA00023242"/>
    </source>
</evidence>
<dbReference type="SMART" id="SM00066">
    <property type="entry name" value="GAL4"/>
    <property type="match status" value="1"/>
</dbReference>
<evidence type="ECO:0000313" key="9">
    <source>
        <dbReference type="Proteomes" id="UP000326565"/>
    </source>
</evidence>
<protein>
    <submittedName>
        <fullName evidence="8">Fungal-specific transcription factor domain-containing protein</fullName>
    </submittedName>
</protein>
<dbReference type="OrthoDB" id="5296287at2759"/>
<feature type="compositionally biased region" description="Pro residues" evidence="6">
    <location>
        <begin position="1"/>
        <end position="11"/>
    </location>
</feature>
<dbReference type="GO" id="GO:0009893">
    <property type="term" value="P:positive regulation of metabolic process"/>
    <property type="evidence" value="ECO:0007669"/>
    <property type="project" value="UniProtKB-ARBA"/>
</dbReference>
<dbReference type="CDD" id="cd12148">
    <property type="entry name" value="fungal_TF_MHR"/>
    <property type="match status" value="1"/>
</dbReference>
<dbReference type="PROSITE" id="PS50048">
    <property type="entry name" value="ZN2_CY6_FUNGAL_2"/>
    <property type="match status" value="1"/>
</dbReference>
<evidence type="ECO:0000256" key="3">
    <source>
        <dbReference type="ARBA" id="ARBA00023125"/>
    </source>
</evidence>
<dbReference type="SUPFAM" id="SSF57701">
    <property type="entry name" value="Zn2/Cys6 DNA-binding domain"/>
    <property type="match status" value="1"/>
</dbReference>
<accession>A0A5N5X6N8</accession>
<dbReference type="PANTHER" id="PTHR47654:SF1">
    <property type="entry name" value="ZN(II)2CYS6 TRANSCRIPTION FACTOR (EUROFUNG)"/>
    <property type="match status" value="1"/>
</dbReference>
<keyword evidence="5" id="KW-0539">Nucleus</keyword>
<evidence type="ECO:0000256" key="2">
    <source>
        <dbReference type="ARBA" id="ARBA00023015"/>
    </source>
</evidence>
<dbReference type="Pfam" id="PF04082">
    <property type="entry name" value="Fungal_trans"/>
    <property type="match status" value="1"/>
</dbReference>
<feature type="domain" description="Zn(2)-C6 fungal-type" evidence="7">
    <location>
        <begin position="97"/>
        <end position="127"/>
    </location>
</feature>
<dbReference type="EMBL" id="ML732181">
    <property type="protein sequence ID" value="KAB8076401.1"/>
    <property type="molecule type" value="Genomic_DNA"/>
</dbReference>
<keyword evidence="1" id="KW-0479">Metal-binding</keyword>
<dbReference type="GO" id="GO:0003677">
    <property type="term" value="F:DNA binding"/>
    <property type="evidence" value="ECO:0007669"/>
    <property type="project" value="UniProtKB-KW"/>
</dbReference>
<dbReference type="InterPro" id="IPR053230">
    <property type="entry name" value="Trans_reg_galc"/>
</dbReference>
<evidence type="ECO:0000256" key="4">
    <source>
        <dbReference type="ARBA" id="ARBA00023163"/>
    </source>
</evidence>
<dbReference type="CDD" id="cd00067">
    <property type="entry name" value="GAL4"/>
    <property type="match status" value="1"/>
</dbReference>
<feature type="region of interest" description="Disordered" evidence="6">
    <location>
        <begin position="1"/>
        <end position="27"/>
    </location>
</feature>
<dbReference type="GO" id="GO:0008270">
    <property type="term" value="F:zinc ion binding"/>
    <property type="evidence" value="ECO:0007669"/>
    <property type="project" value="InterPro"/>
</dbReference>
<evidence type="ECO:0000256" key="6">
    <source>
        <dbReference type="SAM" id="MobiDB-lite"/>
    </source>
</evidence>
<dbReference type="PANTHER" id="PTHR47654">
    <property type="entry name" value="ZN(II)2CYS6 TRANSCRIPTION FACTOR (EUROFUNG)-RELATED"/>
    <property type="match status" value="1"/>
</dbReference>
<dbReference type="InterPro" id="IPR001138">
    <property type="entry name" value="Zn2Cys6_DnaBD"/>
</dbReference>
<organism evidence="8 9">
    <name type="scientific">Aspergillus leporis</name>
    <dbReference type="NCBI Taxonomy" id="41062"/>
    <lineage>
        <taxon>Eukaryota</taxon>
        <taxon>Fungi</taxon>
        <taxon>Dikarya</taxon>
        <taxon>Ascomycota</taxon>
        <taxon>Pezizomycotina</taxon>
        <taxon>Eurotiomycetes</taxon>
        <taxon>Eurotiomycetidae</taxon>
        <taxon>Eurotiales</taxon>
        <taxon>Aspergillaceae</taxon>
        <taxon>Aspergillus</taxon>
        <taxon>Aspergillus subgen. Circumdati</taxon>
    </lineage>
</organism>
<dbReference type="SMART" id="SM00906">
    <property type="entry name" value="Fungal_trans"/>
    <property type="match status" value="1"/>
</dbReference>
<dbReference type="GO" id="GO:0006351">
    <property type="term" value="P:DNA-templated transcription"/>
    <property type="evidence" value="ECO:0007669"/>
    <property type="project" value="InterPro"/>
</dbReference>
<dbReference type="GO" id="GO:0000981">
    <property type="term" value="F:DNA-binding transcription factor activity, RNA polymerase II-specific"/>
    <property type="evidence" value="ECO:0007669"/>
    <property type="project" value="InterPro"/>
</dbReference>
<gene>
    <name evidence="8" type="ORF">BDV29DRAFT_170174</name>
</gene>
<dbReference type="AlphaFoldDB" id="A0A5N5X6N8"/>
<dbReference type="InterPro" id="IPR036864">
    <property type="entry name" value="Zn2-C6_fun-type_DNA-bd_sf"/>
</dbReference>